<dbReference type="EC" id="2.4.-.-" evidence="3"/>
<keyword evidence="3" id="KW-0808">Transferase</keyword>
<dbReference type="RefSeq" id="WP_342630737.1">
    <property type="nucleotide sequence ID" value="NZ_CP152380.1"/>
</dbReference>
<sequence length="361" mass="39166">MRVLLVITGLGVGGAERQVCDLADGLNSLGHEVRLLYLTGTAVVWPASSEVAVEGLGMGKNPLSFWGAIRAFKRHIESFRPDVVHSHMYHANILVRLARLTCSMPRLISTAHNTSEGGRLRSFLYRVTDSLADLSTNVSDEAVEAFVENGAVPKGRMIVVYNGIDLSRFHCVAPERQVPAGDEFVLLAVGRLHPQKDYPNLLRAFSMLPRTYEGRGLRLDIVGEGAERNRLEALARELGIESRVHFLGVRSDVPDLLNQADLFVLSSAWEGFGLVVAEAMACERRVVATDCGGVSEVLGGNGVLVPPSDHKALADGILKALAMPPDETVRMGCAARAHIESTFSLDVILSRWTEIYSSGAN</sequence>
<dbReference type="PANTHER" id="PTHR12526">
    <property type="entry name" value="GLYCOSYLTRANSFERASE"/>
    <property type="match status" value="1"/>
</dbReference>
<organism evidence="3 4">
    <name type="scientific">Marinobacter alkaliphilus</name>
    <dbReference type="NCBI Taxonomy" id="254719"/>
    <lineage>
        <taxon>Bacteria</taxon>
        <taxon>Pseudomonadati</taxon>
        <taxon>Pseudomonadota</taxon>
        <taxon>Gammaproteobacteria</taxon>
        <taxon>Pseudomonadales</taxon>
        <taxon>Marinobacteraceae</taxon>
        <taxon>Marinobacter</taxon>
    </lineage>
</organism>
<reference evidence="3 4" key="1">
    <citation type="submission" date="2024-04" db="EMBL/GenBank/DDBJ databases">
        <title>Marinobacter sp. SBY-1.</title>
        <authorList>
            <person name="Pan C."/>
        </authorList>
    </citation>
    <scope>NUCLEOTIDE SEQUENCE [LARGE SCALE GENOMIC DNA]</scope>
    <source>
        <strain evidence="3 4">SBY-1</strain>
    </source>
</reference>
<gene>
    <name evidence="3" type="ORF">AAGT77_12285</name>
</gene>
<keyword evidence="4" id="KW-1185">Reference proteome</keyword>
<name>A0ABZ3DZ67_9GAMM</name>
<dbReference type="Pfam" id="PF13439">
    <property type="entry name" value="Glyco_transf_4"/>
    <property type="match status" value="1"/>
</dbReference>
<evidence type="ECO:0000259" key="2">
    <source>
        <dbReference type="Pfam" id="PF13439"/>
    </source>
</evidence>
<evidence type="ECO:0000259" key="1">
    <source>
        <dbReference type="Pfam" id="PF00534"/>
    </source>
</evidence>
<feature type="domain" description="Glycosyltransferase subfamily 4-like N-terminal" evidence="2">
    <location>
        <begin position="12"/>
        <end position="168"/>
    </location>
</feature>
<evidence type="ECO:0000313" key="3">
    <source>
        <dbReference type="EMBL" id="XAF52690.1"/>
    </source>
</evidence>
<accession>A0ABZ3DZ67</accession>
<dbReference type="InterPro" id="IPR001296">
    <property type="entry name" value="Glyco_trans_1"/>
</dbReference>
<feature type="domain" description="Glycosyl transferase family 1" evidence="1">
    <location>
        <begin position="179"/>
        <end position="336"/>
    </location>
</feature>
<dbReference type="InterPro" id="IPR028098">
    <property type="entry name" value="Glyco_trans_4-like_N"/>
</dbReference>
<dbReference type="Pfam" id="PF00534">
    <property type="entry name" value="Glycos_transf_1"/>
    <property type="match status" value="1"/>
</dbReference>
<keyword evidence="3" id="KW-0328">Glycosyltransferase</keyword>
<dbReference type="SUPFAM" id="SSF53756">
    <property type="entry name" value="UDP-Glycosyltransferase/glycogen phosphorylase"/>
    <property type="match status" value="1"/>
</dbReference>
<dbReference type="EMBL" id="CP152380">
    <property type="protein sequence ID" value="XAF52690.1"/>
    <property type="molecule type" value="Genomic_DNA"/>
</dbReference>
<protein>
    <submittedName>
        <fullName evidence="3">Glycosyltransferase</fullName>
        <ecNumber evidence="3">2.4.-.-</ecNumber>
    </submittedName>
</protein>
<dbReference type="GO" id="GO:0016757">
    <property type="term" value="F:glycosyltransferase activity"/>
    <property type="evidence" value="ECO:0007669"/>
    <property type="project" value="UniProtKB-KW"/>
</dbReference>
<evidence type="ECO:0000313" key="4">
    <source>
        <dbReference type="Proteomes" id="UP001445268"/>
    </source>
</evidence>
<dbReference type="Proteomes" id="UP001445268">
    <property type="component" value="Chromosome"/>
</dbReference>
<dbReference type="Gene3D" id="3.40.50.2000">
    <property type="entry name" value="Glycogen Phosphorylase B"/>
    <property type="match status" value="2"/>
</dbReference>
<proteinExistence type="predicted"/>